<dbReference type="EMBL" id="JAXCGZ010011723">
    <property type="protein sequence ID" value="KAK7074219.1"/>
    <property type="molecule type" value="Genomic_DNA"/>
</dbReference>
<dbReference type="AlphaFoldDB" id="A0AAN8X786"/>
<sequence length="110" mass="12133">MATYDDRQWILSHIQNSYVTSDDTGLCEVVVQPEPGAASVVEFPFLAESESPPYSQEDPPPHSLEIASGFEPGICRVGVHTAELQRSLKERELNCLLKSLRFTDGTTVPV</sequence>
<protein>
    <submittedName>
        <fullName evidence="1">Uncharacterized protein</fullName>
    </submittedName>
</protein>
<evidence type="ECO:0000313" key="2">
    <source>
        <dbReference type="Proteomes" id="UP001381693"/>
    </source>
</evidence>
<comment type="caution">
    <text evidence="1">The sequence shown here is derived from an EMBL/GenBank/DDBJ whole genome shotgun (WGS) entry which is preliminary data.</text>
</comment>
<evidence type="ECO:0000313" key="1">
    <source>
        <dbReference type="EMBL" id="KAK7074219.1"/>
    </source>
</evidence>
<proteinExistence type="predicted"/>
<name>A0AAN8X786_HALRR</name>
<dbReference type="Proteomes" id="UP001381693">
    <property type="component" value="Unassembled WGS sequence"/>
</dbReference>
<accession>A0AAN8X786</accession>
<organism evidence="1 2">
    <name type="scientific">Halocaridina rubra</name>
    <name type="common">Hawaiian red shrimp</name>
    <dbReference type="NCBI Taxonomy" id="373956"/>
    <lineage>
        <taxon>Eukaryota</taxon>
        <taxon>Metazoa</taxon>
        <taxon>Ecdysozoa</taxon>
        <taxon>Arthropoda</taxon>
        <taxon>Crustacea</taxon>
        <taxon>Multicrustacea</taxon>
        <taxon>Malacostraca</taxon>
        <taxon>Eumalacostraca</taxon>
        <taxon>Eucarida</taxon>
        <taxon>Decapoda</taxon>
        <taxon>Pleocyemata</taxon>
        <taxon>Caridea</taxon>
        <taxon>Atyoidea</taxon>
        <taxon>Atyidae</taxon>
        <taxon>Halocaridina</taxon>
    </lineage>
</organism>
<keyword evidence="2" id="KW-1185">Reference proteome</keyword>
<gene>
    <name evidence="1" type="ORF">SK128_013910</name>
</gene>
<reference evidence="1 2" key="1">
    <citation type="submission" date="2023-11" db="EMBL/GenBank/DDBJ databases">
        <title>Halocaridina rubra genome assembly.</title>
        <authorList>
            <person name="Smith C."/>
        </authorList>
    </citation>
    <scope>NUCLEOTIDE SEQUENCE [LARGE SCALE GENOMIC DNA]</scope>
    <source>
        <strain evidence="1">EP-1</strain>
        <tissue evidence="1">Whole</tissue>
    </source>
</reference>